<dbReference type="Proteomes" id="UP000184127">
    <property type="component" value="Unassembled WGS sequence"/>
</dbReference>
<gene>
    <name evidence="1" type="ORF">SAMN02745195_01746</name>
</gene>
<evidence type="ECO:0000313" key="1">
    <source>
        <dbReference type="EMBL" id="SHF05424.1"/>
    </source>
</evidence>
<organism evidence="1 2">
    <name type="scientific">Thermoanaerobacter uzonensis DSM 18761</name>
    <dbReference type="NCBI Taxonomy" id="1123369"/>
    <lineage>
        <taxon>Bacteria</taxon>
        <taxon>Bacillati</taxon>
        <taxon>Bacillota</taxon>
        <taxon>Clostridia</taxon>
        <taxon>Thermoanaerobacterales</taxon>
        <taxon>Thermoanaerobacteraceae</taxon>
        <taxon>Thermoanaerobacter</taxon>
    </lineage>
</organism>
<protein>
    <submittedName>
        <fullName evidence="1">Uncharacterized protein</fullName>
    </submittedName>
</protein>
<sequence>MVLKRNKLYEVRELIEAIDDVIPELEKEIENRKKGIPGYGEINQLEFIKKELEELRKMAIENRLPPKNKRALEYPWYFTDGWEVEPQIKRKLWDVARMYERQLKD</sequence>
<proteinExistence type="predicted"/>
<evidence type="ECO:0000313" key="2">
    <source>
        <dbReference type="Proteomes" id="UP000184127"/>
    </source>
</evidence>
<dbReference type="AlphaFoldDB" id="A0A1M4YHW1"/>
<name>A0A1M4YHW1_9THEO</name>
<accession>A0A1M4YHW1</accession>
<dbReference type="EMBL" id="FQUR01000013">
    <property type="protein sequence ID" value="SHF05424.1"/>
    <property type="molecule type" value="Genomic_DNA"/>
</dbReference>
<keyword evidence="2" id="KW-1185">Reference proteome</keyword>
<dbReference type="RefSeq" id="WP_072969043.1">
    <property type="nucleotide sequence ID" value="NZ_FQUR01000013.1"/>
</dbReference>
<reference evidence="2" key="1">
    <citation type="submission" date="2016-11" db="EMBL/GenBank/DDBJ databases">
        <authorList>
            <person name="Varghese N."/>
            <person name="Submissions S."/>
        </authorList>
    </citation>
    <scope>NUCLEOTIDE SEQUENCE [LARGE SCALE GENOMIC DNA]</scope>
    <source>
        <strain evidence="2">DSM 18761</strain>
    </source>
</reference>